<dbReference type="OrthoDB" id="9985472at2759"/>
<keyword evidence="7" id="KW-1185">Reference proteome</keyword>
<comment type="similarity">
    <text evidence="1">Belongs to the Gfa family.</text>
</comment>
<evidence type="ECO:0000259" key="5">
    <source>
        <dbReference type="PROSITE" id="PS51891"/>
    </source>
</evidence>
<keyword evidence="4" id="KW-0456">Lyase</keyword>
<organism evidence="6 7">
    <name type="scientific">Exidia glandulosa HHB12029</name>
    <dbReference type="NCBI Taxonomy" id="1314781"/>
    <lineage>
        <taxon>Eukaryota</taxon>
        <taxon>Fungi</taxon>
        <taxon>Dikarya</taxon>
        <taxon>Basidiomycota</taxon>
        <taxon>Agaricomycotina</taxon>
        <taxon>Agaricomycetes</taxon>
        <taxon>Auriculariales</taxon>
        <taxon>Exidiaceae</taxon>
        <taxon>Exidia</taxon>
    </lineage>
</organism>
<dbReference type="PROSITE" id="PS51891">
    <property type="entry name" value="CENP_V_GFA"/>
    <property type="match status" value="1"/>
</dbReference>
<dbReference type="InterPro" id="IPR006913">
    <property type="entry name" value="CENP-V/GFA"/>
</dbReference>
<dbReference type="InterPro" id="IPR011057">
    <property type="entry name" value="Mss4-like_sf"/>
</dbReference>
<evidence type="ECO:0000256" key="2">
    <source>
        <dbReference type="ARBA" id="ARBA00022723"/>
    </source>
</evidence>
<protein>
    <recommendedName>
        <fullName evidence="5">CENP-V/GFA domain-containing protein</fullName>
    </recommendedName>
</protein>
<reference evidence="6 7" key="1">
    <citation type="journal article" date="2016" name="Mol. Biol. Evol.">
        <title>Comparative Genomics of Early-Diverging Mushroom-Forming Fungi Provides Insights into the Origins of Lignocellulose Decay Capabilities.</title>
        <authorList>
            <person name="Nagy L.G."/>
            <person name="Riley R."/>
            <person name="Tritt A."/>
            <person name="Adam C."/>
            <person name="Daum C."/>
            <person name="Floudas D."/>
            <person name="Sun H."/>
            <person name="Yadav J.S."/>
            <person name="Pangilinan J."/>
            <person name="Larsson K.H."/>
            <person name="Matsuura K."/>
            <person name="Barry K."/>
            <person name="Labutti K."/>
            <person name="Kuo R."/>
            <person name="Ohm R.A."/>
            <person name="Bhattacharya S.S."/>
            <person name="Shirouzu T."/>
            <person name="Yoshinaga Y."/>
            <person name="Martin F.M."/>
            <person name="Grigoriev I.V."/>
            <person name="Hibbett D.S."/>
        </authorList>
    </citation>
    <scope>NUCLEOTIDE SEQUENCE [LARGE SCALE GENOMIC DNA]</scope>
    <source>
        <strain evidence="6 7">HHB12029</strain>
    </source>
</reference>
<name>A0A166BGY3_EXIGL</name>
<dbReference type="Pfam" id="PF04828">
    <property type="entry name" value="GFA"/>
    <property type="match status" value="1"/>
</dbReference>
<accession>A0A166BGY3</accession>
<keyword evidence="3" id="KW-0862">Zinc</keyword>
<feature type="domain" description="CENP-V/GFA" evidence="5">
    <location>
        <begin position="2"/>
        <end position="112"/>
    </location>
</feature>
<evidence type="ECO:0000313" key="7">
    <source>
        <dbReference type="Proteomes" id="UP000077266"/>
    </source>
</evidence>
<dbReference type="Gene3D" id="3.90.1590.10">
    <property type="entry name" value="glutathione-dependent formaldehyde- activating enzyme (gfa)"/>
    <property type="match status" value="1"/>
</dbReference>
<dbReference type="PANTHER" id="PTHR33337">
    <property type="entry name" value="GFA DOMAIN-CONTAINING PROTEIN"/>
    <property type="match status" value="1"/>
</dbReference>
<evidence type="ECO:0000256" key="3">
    <source>
        <dbReference type="ARBA" id="ARBA00022833"/>
    </source>
</evidence>
<dbReference type="AlphaFoldDB" id="A0A166BGY3"/>
<dbReference type="Proteomes" id="UP000077266">
    <property type="component" value="Unassembled WGS sequence"/>
</dbReference>
<keyword evidence="2" id="KW-0479">Metal-binding</keyword>
<dbReference type="GO" id="GO:0016846">
    <property type="term" value="F:carbon-sulfur lyase activity"/>
    <property type="evidence" value="ECO:0007669"/>
    <property type="project" value="InterPro"/>
</dbReference>
<dbReference type="PANTHER" id="PTHR33337:SF40">
    <property type="entry name" value="CENP-V_GFA DOMAIN-CONTAINING PROTEIN-RELATED"/>
    <property type="match status" value="1"/>
</dbReference>
<dbReference type="InParanoid" id="A0A166BGY3"/>
<dbReference type="EMBL" id="KV425897">
    <property type="protein sequence ID" value="KZW01000.1"/>
    <property type="molecule type" value="Genomic_DNA"/>
</dbReference>
<evidence type="ECO:0000256" key="1">
    <source>
        <dbReference type="ARBA" id="ARBA00005495"/>
    </source>
</evidence>
<evidence type="ECO:0000256" key="4">
    <source>
        <dbReference type="ARBA" id="ARBA00023239"/>
    </source>
</evidence>
<dbReference type="STRING" id="1314781.A0A166BGY3"/>
<gene>
    <name evidence="6" type="ORF">EXIGLDRAFT_745380</name>
</gene>
<evidence type="ECO:0000313" key="6">
    <source>
        <dbReference type="EMBL" id="KZW01000.1"/>
    </source>
</evidence>
<proteinExistence type="inferred from homology"/>
<dbReference type="SUPFAM" id="SSF51316">
    <property type="entry name" value="Mss4-like"/>
    <property type="match status" value="1"/>
</dbReference>
<sequence length="125" mass="13442">MLHGECYCGEVTFTVDETSRDAALCHCITCQHIGSACSFNLVSQFDKITVTSDVKPKSYNDTKTKSGNPIVRYFCGNCGSTVFSVPVGGGAFVKVGALKEAKEFKLAMTIFEEDGIPALVTNSKK</sequence>
<dbReference type="GO" id="GO:0046872">
    <property type="term" value="F:metal ion binding"/>
    <property type="evidence" value="ECO:0007669"/>
    <property type="project" value="UniProtKB-KW"/>
</dbReference>